<keyword evidence="2" id="KW-1133">Transmembrane helix</keyword>
<keyword evidence="2" id="KW-0812">Transmembrane</keyword>
<name>A0A366Y227_9BACI</name>
<evidence type="ECO:0000256" key="1">
    <source>
        <dbReference type="SAM" id="Coils"/>
    </source>
</evidence>
<organism evidence="3 4">
    <name type="scientific">Bacillus taeanensis</name>
    <dbReference type="NCBI Taxonomy" id="273032"/>
    <lineage>
        <taxon>Bacteria</taxon>
        <taxon>Bacillati</taxon>
        <taxon>Bacillota</taxon>
        <taxon>Bacilli</taxon>
        <taxon>Bacillales</taxon>
        <taxon>Bacillaceae</taxon>
        <taxon>Bacillus</taxon>
    </lineage>
</organism>
<dbReference type="OrthoDB" id="2809136at2"/>
<proteinExistence type="predicted"/>
<sequence length="512" mass="59240">MFQLTNIILSIIGFIVLFSVISHFQLMSQLKGWLKEIESISSKHIESPHLSIWLQLVIDDYKTHHLSGVYPLNTGAIIEKHLFFQKIRLFGIFSVPIGNGMRLLQQLPSAAIITGILGTFIGLTLAIQSMQETLLLISNNANEQLTIQNILSSISSPFQGMSLAFITSIAGIGGGLFLSMLHAGYFSGGKSLLYLQNQIYSSCENLLDHQLQGELQNEKPKDSMEKLLDRLVTKVQESFQQSIGSFGEQMVDFTIGLKTAMDDVKGIFEEQRIFTERFSEASSKLQQFGETFSHTTQTLNEIQTTTSNSYLAVKTSIDQFTKQIKENQTKLDHGQRRFEQLLERSDQVLKDGQQKFEQLTNLSLRGLEEQLERFHQRTEEQERRLQDKNDEWYYRYQEKQDHYTRAAQDFAASVQQLEKAWQSAVERVKRDFTEQLNYSLERHRDLNSRDQFNQQELRQIVHQMAEMQQNLTRGLKEIQHYLAEENQILYRLVQIRNQENLSQTQIPSRIIE</sequence>
<dbReference type="Proteomes" id="UP000253314">
    <property type="component" value="Unassembled WGS sequence"/>
</dbReference>
<evidence type="ECO:0000313" key="3">
    <source>
        <dbReference type="EMBL" id="RBW70463.1"/>
    </source>
</evidence>
<dbReference type="EMBL" id="QOCW01000004">
    <property type="protein sequence ID" value="RBW70463.1"/>
    <property type="molecule type" value="Genomic_DNA"/>
</dbReference>
<comment type="caution">
    <text evidence="3">The sequence shown here is derived from an EMBL/GenBank/DDBJ whole genome shotgun (WGS) entry which is preliminary data.</text>
</comment>
<keyword evidence="1" id="KW-0175">Coiled coil</keyword>
<dbReference type="RefSeq" id="WP_113804913.1">
    <property type="nucleotide sequence ID" value="NZ_QOCW01000004.1"/>
</dbReference>
<dbReference type="AlphaFoldDB" id="A0A366Y227"/>
<evidence type="ECO:0008006" key="5">
    <source>
        <dbReference type="Google" id="ProtNLM"/>
    </source>
</evidence>
<evidence type="ECO:0000313" key="4">
    <source>
        <dbReference type="Proteomes" id="UP000253314"/>
    </source>
</evidence>
<feature type="transmembrane region" description="Helical" evidence="2">
    <location>
        <begin position="107"/>
        <end position="127"/>
    </location>
</feature>
<gene>
    <name evidence="3" type="ORF">DS031_05395</name>
</gene>
<protein>
    <recommendedName>
        <fullName evidence="5">MotA/TolQ/ExbB proton channel domain-containing protein</fullName>
    </recommendedName>
</protein>
<feature type="transmembrane region" description="Helical" evidence="2">
    <location>
        <begin position="163"/>
        <end position="186"/>
    </location>
</feature>
<keyword evidence="4" id="KW-1185">Reference proteome</keyword>
<reference evidence="3 4" key="1">
    <citation type="submission" date="2018-07" db="EMBL/GenBank/DDBJ databases">
        <title>Lottiidibacillus patelloidae gen. nov., sp. nov., isolated from the intestinal tract of a marine limpet and the reclassification of B. taeanensis BH030017T, B. algicola KMM 3737T and B. hwajinpoensis SW-72T as genus Lottiidibacillus.</title>
        <authorList>
            <person name="Liu R."/>
            <person name="Huang Z."/>
        </authorList>
    </citation>
    <scope>NUCLEOTIDE SEQUENCE [LARGE SCALE GENOMIC DNA]</scope>
    <source>
        <strain evidence="3 4">BH030017</strain>
    </source>
</reference>
<evidence type="ECO:0000256" key="2">
    <source>
        <dbReference type="SAM" id="Phobius"/>
    </source>
</evidence>
<feature type="coiled-coil region" evidence="1">
    <location>
        <begin position="364"/>
        <end position="391"/>
    </location>
</feature>
<feature type="transmembrane region" description="Helical" evidence="2">
    <location>
        <begin position="6"/>
        <end position="26"/>
    </location>
</feature>
<accession>A0A366Y227</accession>
<keyword evidence="2" id="KW-0472">Membrane</keyword>